<gene>
    <name evidence="2" type="ORF">ACTOB_005218</name>
</gene>
<organism evidence="2 3">
    <name type="scientific">Actinoplanes oblitus</name>
    <dbReference type="NCBI Taxonomy" id="3040509"/>
    <lineage>
        <taxon>Bacteria</taxon>
        <taxon>Bacillati</taxon>
        <taxon>Actinomycetota</taxon>
        <taxon>Actinomycetes</taxon>
        <taxon>Micromonosporales</taxon>
        <taxon>Micromonosporaceae</taxon>
        <taxon>Actinoplanes</taxon>
    </lineage>
</organism>
<keyword evidence="1" id="KW-0472">Membrane</keyword>
<feature type="transmembrane region" description="Helical" evidence="1">
    <location>
        <begin position="655"/>
        <end position="683"/>
    </location>
</feature>
<dbReference type="Proteomes" id="UP001240150">
    <property type="component" value="Chromosome"/>
</dbReference>
<evidence type="ECO:0000256" key="1">
    <source>
        <dbReference type="SAM" id="Phobius"/>
    </source>
</evidence>
<reference evidence="2 3" key="1">
    <citation type="submission" date="2023-06" db="EMBL/GenBank/DDBJ databases">
        <authorList>
            <person name="Yushchuk O."/>
            <person name="Binda E."/>
            <person name="Ruckert-Reed C."/>
            <person name="Fedorenko V."/>
            <person name="Kalinowski J."/>
            <person name="Marinelli F."/>
        </authorList>
    </citation>
    <scope>NUCLEOTIDE SEQUENCE [LARGE SCALE GENOMIC DNA]</scope>
    <source>
        <strain evidence="2 3">NRRL 3884</strain>
    </source>
</reference>
<evidence type="ECO:0000313" key="3">
    <source>
        <dbReference type="Proteomes" id="UP001240150"/>
    </source>
</evidence>
<name>A0ABY8W8K5_9ACTN</name>
<evidence type="ECO:0000313" key="2">
    <source>
        <dbReference type="EMBL" id="WIM93245.1"/>
    </source>
</evidence>
<dbReference type="EMBL" id="CP126980">
    <property type="protein sequence ID" value="WIM93245.1"/>
    <property type="molecule type" value="Genomic_DNA"/>
</dbReference>
<feature type="transmembrane region" description="Helical" evidence="1">
    <location>
        <begin position="266"/>
        <end position="286"/>
    </location>
</feature>
<keyword evidence="3" id="KW-1185">Reference proteome</keyword>
<dbReference type="RefSeq" id="WP_284914453.1">
    <property type="nucleotide sequence ID" value="NZ_CP126980.1"/>
</dbReference>
<feature type="transmembrane region" description="Helical" evidence="1">
    <location>
        <begin position="695"/>
        <end position="716"/>
    </location>
</feature>
<accession>A0ABY8W8K5</accession>
<sequence length="724" mass="75071">MASLSPRSGRPSSRWCVSRPGRITGTILLVLALAGGPLLDVPAAAAADLIVVSDGTTATLPPRASAIVSFPLTAAPGVPLDPAPEVAVQRVLLDKEQLDVAGAVEPWITAAVPALELRVSTDRLATPGAYEILLSVTRGDQRQLVTVTLTRPPGRVVTPATVTVKRTLPLLPGGTTEERLPRLTVFAASGTRLVTMSAFQVEPDDPQIRVGTVAVPVEPGGHTDVPYTVAGTAGPGTVTRTVQISSPQLSDPVPVTFSVTTRRHPGLIAVFLILGVLLGLAVRTLLPRAAAWRAREIDRRQLEADLTSLAGQYPDEEFGAFLAERRAALHAARGAGVTTTAAAIRTAVAQRLEALQAELTGLDDRYRAPATILRSDWRLPASLADGVGAARAALARADAALDARNRGGARDALTDVDRAVDDLVREAGDWGALALAGLTDLANALGDRDKGSLGQLRTAVLLARSGVPVSAVASPATTADLARRLREADQTVQRFAALRPYLNGVAEEADLLAKTLAEHQQDVADLTAATRSARAGARAAGDDPATAAEPLARVISELVTAEQDAIRRPLRAAQEPAVDAMLASGDMAGALQVVLGKLGTTTAPTSPVLLGDEATTIMAATRTVSEATPVPQPRLAILPNRSPARDRWNAASRGIVLAVAGAGVLLVHTLVAVAIVLLVGYGLFLSSWTGTLNDVTTILVWAFAVDVSIAGLSALLTPTPARAG</sequence>
<keyword evidence="1" id="KW-1133">Transmembrane helix</keyword>
<proteinExistence type="predicted"/>
<protein>
    <submittedName>
        <fullName evidence="2">Uncharacterized protein</fullName>
    </submittedName>
</protein>
<keyword evidence="1" id="KW-0812">Transmembrane</keyword>